<comment type="caution">
    <text evidence="1">The sequence shown here is derived from an EMBL/GenBank/DDBJ whole genome shotgun (WGS) entry which is preliminary data.</text>
</comment>
<evidence type="ECO:0000313" key="1">
    <source>
        <dbReference type="EMBL" id="CAG9326632.1"/>
    </source>
</evidence>
<name>A0AAU9JT60_9CILI</name>
<organism evidence="1 2">
    <name type="scientific">Blepharisma stoltei</name>
    <dbReference type="NCBI Taxonomy" id="1481888"/>
    <lineage>
        <taxon>Eukaryota</taxon>
        <taxon>Sar</taxon>
        <taxon>Alveolata</taxon>
        <taxon>Ciliophora</taxon>
        <taxon>Postciliodesmatophora</taxon>
        <taxon>Heterotrichea</taxon>
        <taxon>Heterotrichida</taxon>
        <taxon>Blepharismidae</taxon>
        <taxon>Blepharisma</taxon>
    </lineage>
</organism>
<evidence type="ECO:0000313" key="2">
    <source>
        <dbReference type="Proteomes" id="UP001162131"/>
    </source>
</evidence>
<keyword evidence="2" id="KW-1185">Reference proteome</keyword>
<dbReference type="Proteomes" id="UP001162131">
    <property type="component" value="Unassembled WGS sequence"/>
</dbReference>
<dbReference type="EMBL" id="CAJZBQ010000041">
    <property type="protein sequence ID" value="CAG9326632.1"/>
    <property type="molecule type" value="Genomic_DNA"/>
</dbReference>
<dbReference type="AlphaFoldDB" id="A0AAU9JT60"/>
<protein>
    <recommendedName>
        <fullName evidence="3">BTB domain-containing protein</fullName>
    </recommendedName>
</protein>
<sequence length="252" mass="29106">MGAKNTLQHQEISLGKCGIGEIDDHIQITLPLINEVVINSRALKHSADLFKASVGLSQKKESMIFDTIKFMLICFSASCDGDFSKINLIHSDAFPYIELNKELLKDDYWNIYDNWLNFCTVLKDADILLNKEVDVDEFEKKFNPENLPGWQKAKLLAWCIFNVGKLKKLMNVGEEVRRIRAEIQIKEIPSFISQIFENDLEIVCEAGREAVHEDFHNPEGICDKFWPRLRSVPIMHDEELSHHSHHYNPSNH</sequence>
<proteinExistence type="predicted"/>
<gene>
    <name evidence="1" type="ORF">BSTOLATCC_MIC41906</name>
</gene>
<reference evidence="1" key="1">
    <citation type="submission" date="2021-09" db="EMBL/GenBank/DDBJ databases">
        <authorList>
            <consortium name="AG Swart"/>
            <person name="Singh M."/>
            <person name="Singh A."/>
            <person name="Seah K."/>
            <person name="Emmerich C."/>
        </authorList>
    </citation>
    <scope>NUCLEOTIDE SEQUENCE</scope>
    <source>
        <strain evidence="1">ATCC30299</strain>
    </source>
</reference>
<accession>A0AAU9JT60</accession>
<evidence type="ECO:0008006" key="3">
    <source>
        <dbReference type="Google" id="ProtNLM"/>
    </source>
</evidence>